<evidence type="ECO:0000313" key="2">
    <source>
        <dbReference type="Proteomes" id="UP000198521"/>
    </source>
</evidence>
<dbReference type="Proteomes" id="UP000198521">
    <property type="component" value="Unassembled WGS sequence"/>
</dbReference>
<gene>
    <name evidence="1" type="ORF">SAMN04487910_1525</name>
</gene>
<dbReference type="AlphaFoldDB" id="A0A1H7L599"/>
<dbReference type="PROSITE" id="PS51257">
    <property type="entry name" value="PROKAR_LIPOPROTEIN"/>
    <property type="match status" value="1"/>
</dbReference>
<dbReference type="Pfam" id="PF12771">
    <property type="entry name" value="SusD-like_2"/>
    <property type="match status" value="1"/>
</dbReference>
<dbReference type="EMBL" id="FOAB01000002">
    <property type="protein sequence ID" value="SEK93970.1"/>
    <property type="molecule type" value="Genomic_DNA"/>
</dbReference>
<reference evidence="2" key="1">
    <citation type="submission" date="2016-10" db="EMBL/GenBank/DDBJ databases">
        <authorList>
            <person name="Varghese N."/>
            <person name="Submissions S."/>
        </authorList>
    </citation>
    <scope>NUCLEOTIDE SEQUENCE [LARGE SCALE GENOMIC DNA]</scope>
    <source>
        <strain evidence="2">DSM 25232 / NCIMB 14723 / 92V</strain>
    </source>
</reference>
<dbReference type="OrthoDB" id="725917at2"/>
<keyword evidence="2" id="KW-1185">Reference proteome</keyword>
<evidence type="ECO:0000313" key="1">
    <source>
        <dbReference type="EMBL" id="SEK93970.1"/>
    </source>
</evidence>
<dbReference type="InterPro" id="IPR011990">
    <property type="entry name" value="TPR-like_helical_dom_sf"/>
</dbReference>
<protein>
    <submittedName>
        <fullName evidence="1">Starch-binding associating with outer membrane</fullName>
    </submittedName>
</protein>
<dbReference type="Gene3D" id="1.25.40.390">
    <property type="match status" value="1"/>
</dbReference>
<accession>A0A1H7L599</accession>
<name>A0A1H7L599_AQUAM</name>
<dbReference type="RefSeq" id="WP_091407154.1">
    <property type="nucleotide sequence ID" value="NZ_FOAB01000002.1"/>
</dbReference>
<sequence length="511" mass="57236">MKTQKHIIKLFVGFLILIITTISCTEDFEEINTNPIDPQTATVEGIMAGVQYFEFAEPRFLTWRGNLIYTSQFANQFSYNAEGSWFAGDAYQNNQGWTNAIFDASYQKVSLNIRNLLGTYNDLEDTNGAAVTKIMMSWFYQKMTDIYGDIPYSDVIGDELILTNPQPTYDAQKEIYTGILNDLKAQMDEIGASSEIIAGADGDFIYNGDPQKWKTFANTLRLRIAIRSRDAFIQAGEQSFIDTVINDCLSNTLIDSSNEALLKKSESALILSFLDGSFEDVYWGFGGLGSKWVFSDRYLNLLNDNNDPRLPQIADPSPNDTFEGTAISMRGIIPRDNLAIPSQKIIGTSTTDVTNVVPTQILTAAESYFLQAEAALLGYSGNPQGLYEEGIRASMKFWDVDAGDIETFIINEPIATLSGSTEQQLEAVWNQRWLALLMNGYEAWSLVRRTELIPTLTDNAIFFVSEPNNGTVPKRLQYSTTELVANETKVKEAIDRQGPDTMTTSIWWDIE</sequence>
<dbReference type="InterPro" id="IPR041662">
    <property type="entry name" value="SusD-like_2"/>
</dbReference>
<organism evidence="1 2">
    <name type="scientific">Aquimarina amphilecti</name>
    <dbReference type="NCBI Taxonomy" id="1038014"/>
    <lineage>
        <taxon>Bacteria</taxon>
        <taxon>Pseudomonadati</taxon>
        <taxon>Bacteroidota</taxon>
        <taxon>Flavobacteriia</taxon>
        <taxon>Flavobacteriales</taxon>
        <taxon>Flavobacteriaceae</taxon>
        <taxon>Aquimarina</taxon>
    </lineage>
</organism>
<proteinExistence type="predicted"/>
<dbReference type="STRING" id="1038014.SAMN04487910_1525"/>
<dbReference type="SUPFAM" id="SSF48452">
    <property type="entry name" value="TPR-like"/>
    <property type="match status" value="1"/>
</dbReference>